<reference evidence="1" key="1">
    <citation type="journal article" date="2020" name="Stud. Mycol.">
        <title>101 Dothideomycetes genomes: a test case for predicting lifestyles and emergence of pathogens.</title>
        <authorList>
            <person name="Haridas S."/>
            <person name="Albert R."/>
            <person name="Binder M."/>
            <person name="Bloem J."/>
            <person name="Labutti K."/>
            <person name="Salamov A."/>
            <person name="Andreopoulos B."/>
            <person name="Baker S."/>
            <person name="Barry K."/>
            <person name="Bills G."/>
            <person name="Bluhm B."/>
            <person name="Cannon C."/>
            <person name="Castanera R."/>
            <person name="Culley D."/>
            <person name="Daum C."/>
            <person name="Ezra D."/>
            <person name="Gonzalez J."/>
            <person name="Henrissat B."/>
            <person name="Kuo A."/>
            <person name="Liang C."/>
            <person name="Lipzen A."/>
            <person name="Lutzoni F."/>
            <person name="Magnuson J."/>
            <person name="Mondo S."/>
            <person name="Nolan M."/>
            <person name="Ohm R."/>
            <person name="Pangilinan J."/>
            <person name="Park H.-J."/>
            <person name="Ramirez L."/>
            <person name="Alfaro M."/>
            <person name="Sun H."/>
            <person name="Tritt A."/>
            <person name="Yoshinaga Y."/>
            <person name="Zwiers L.-H."/>
            <person name="Turgeon B."/>
            <person name="Goodwin S."/>
            <person name="Spatafora J."/>
            <person name="Crous P."/>
            <person name="Grigoriev I."/>
        </authorList>
    </citation>
    <scope>NUCLEOTIDE SEQUENCE</scope>
    <source>
        <strain evidence="1">CBS 207.26</strain>
    </source>
</reference>
<sequence length="81" mass="9204">EVDSWTHYYTDEVPKHAKDRVVVFKAPQSSLRIGCIRVRDKDDIKKTVWDVVGREGMYIGLVPAGCPFEAMVVDVKLITPK</sequence>
<name>A0A6A6DU90_9PEZI</name>
<evidence type="ECO:0000313" key="1">
    <source>
        <dbReference type="EMBL" id="KAF2182613.1"/>
    </source>
</evidence>
<keyword evidence="2" id="KW-1185">Reference proteome</keyword>
<evidence type="ECO:0000313" key="2">
    <source>
        <dbReference type="Proteomes" id="UP000800200"/>
    </source>
</evidence>
<dbReference type="Proteomes" id="UP000800200">
    <property type="component" value="Unassembled WGS sequence"/>
</dbReference>
<feature type="non-terminal residue" evidence="1">
    <location>
        <position position="1"/>
    </location>
</feature>
<dbReference type="OrthoDB" id="5145117at2759"/>
<dbReference type="EMBL" id="ML994647">
    <property type="protein sequence ID" value="KAF2182613.1"/>
    <property type="molecule type" value="Genomic_DNA"/>
</dbReference>
<organism evidence="1 2">
    <name type="scientific">Zopfia rhizophila CBS 207.26</name>
    <dbReference type="NCBI Taxonomy" id="1314779"/>
    <lineage>
        <taxon>Eukaryota</taxon>
        <taxon>Fungi</taxon>
        <taxon>Dikarya</taxon>
        <taxon>Ascomycota</taxon>
        <taxon>Pezizomycotina</taxon>
        <taxon>Dothideomycetes</taxon>
        <taxon>Dothideomycetes incertae sedis</taxon>
        <taxon>Zopfiaceae</taxon>
        <taxon>Zopfia</taxon>
    </lineage>
</organism>
<protein>
    <submittedName>
        <fullName evidence="1">Uncharacterized protein</fullName>
    </submittedName>
</protein>
<accession>A0A6A6DU90</accession>
<gene>
    <name evidence="1" type="ORF">K469DRAFT_586033</name>
</gene>
<proteinExistence type="predicted"/>
<dbReference type="AlphaFoldDB" id="A0A6A6DU90"/>